<dbReference type="InterPro" id="IPR011990">
    <property type="entry name" value="TPR-like_helical_dom_sf"/>
</dbReference>
<dbReference type="RefSeq" id="WP_014406797.1">
    <property type="nucleotide sequence ID" value="NC_017034.1"/>
</dbReference>
<dbReference type="STRING" id="1041930.Mtc_2231"/>
<dbReference type="HOGENOM" id="CLU_606372_0_0_2"/>
<dbReference type="SUPFAM" id="SSF48452">
    <property type="entry name" value="TPR-like"/>
    <property type="match status" value="1"/>
</dbReference>
<dbReference type="KEGG" id="mez:Mtc_2231"/>
<dbReference type="GeneID" id="11972395"/>
<dbReference type="AlphaFoldDB" id="H8IA06"/>
<gene>
    <name evidence="1" type="ordered locus">Mtc_2231</name>
</gene>
<dbReference type="eggNOG" id="arCOG03045">
    <property type="taxonomic scope" value="Archaea"/>
</dbReference>
<keyword evidence="2" id="KW-1185">Reference proteome</keyword>
<sequence length="451" mass="49709">MDVSKSLTIARRRFQNGNYMLSLNKYGAARKEFEVALTLFERAGSFKETAEALNNIGIILVKEGLPVDAKAYFERSYGLKKANGVDGEPLFNTLYNLVGLGGALSEEEFERYFLEMKAIGDSLGGEFMDIVAREKAVYDRFVEARERERLRREEEALARGSPSGALAHLKKHGLPALVRVKFILYGVAVDVPEFSYEDEGASVKLLGISHADGSASIGEAEFDAPYDSVEEMLSGAEEPALLKDALRHVKRFMEAVAMVREDIGFCVGLQGFEVVSAAIRNAFGDYFEIYTGGKRGPAVNVTLTGEDAMLVNMMLSTRHSLYKLLLLNAKRSMSEGNYSLCVVDAVAGFEAFLDLLLKKALPEAERKDYLSLEGPCLYERLRFFKKLIGRAGDQDSLEHCLGDAGRELDDALACYGDIMSNSNKTIGACEAAKALEAVKSAIYDLKSRYEV</sequence>
<organism evidence="1 2">
    <name type="scientific">Methanocella conradii (strain DSM 24694 / JCM 17849 / CGMCC 1.5162 / HZ254)</name>
    <dbReference type="NCBI Taxonomy" id="1041930"/>
    <lineage>
        <taxon>Archaea</taxon>
        <taxon>Methanobacteriati</taxon>
        <taxon>Methanobacteriota</taxon>
        <taxon>Stenosarchaea group</taxon>
        <taxon>Methanomicrobia</taxon>
        <taxon>Methanocellales</taxon>
        <taxon>Methanocellaceae</taxon>
        <taxon>Methanocella</taxon>
    </lineage>
</organism>
<reference evidence="1 2" key="1">
    <citation type="journal article" date="2012" name="J. Bacteriol.">
        <title>Complete genome sequence of a thermophilic methanogen, Methanocella conradii HZ254, isolated from Chinese rice field soil.</title>
        <authorList>
            <person name="Lu Z."/>
            <person name="Lu Y."/>
        </authorList>
    </citation>
    <scope>NUCLEOTIDE SEQUENCE [LARGE SCALE GENOMIC DNA]</scope>
    <source>
        <strain evidence="2">DSM 24694 / JCM 17849 / CGMCC 1.5162 / HZ254</strain>
    </source>
</reference>
<proteinExistence type="predicted"/>
<name>H8IA06_METCZ</name>
<evidence type="ECO:0000313" key="2">
    <source>
        <dbReference type="Proteomes" id="UP000005233"/>
    </source>
</evidence>
<accession>H8IA06</accession>
<dbReference type="OrthoDB" id="147807at2157"/>
<evidence type="ECO:0008006" key="3">
    <source>
        <dbReference type="Google" id="ProtNLM"/>
    </source>
</evidence>
<protein>
    <recommendedName>
        <fullName evidence="3">Tetratricopeptide repeat protein</fullName>
    </recommendedName>
</protein>
<dbReference type="Gene3D" id="1.25.40.10">
    <property type="entry name" value="Tetratricopeptide repeat domain"/>
    <property type="match status" value="1"/>
</dbReference>
<dbReference type="Proteomes" id="UP000005233">
    <property type="component" value="Chromosome"/>
</dbReference>
<dbReference type="EMBL" id="CP003243">
    <property type="protein sequence ID" value="AFD00966.1"/>
    <property type="molecule type" value="Genomic_DNA"/>
</dbReference>
<evidence type="ECO:0000313" key="1">
    <source>
        <dbReference type="EMBL" id="AFD00966.1"/>
    </source>
</evidence>
<dbReference type="eggNOG" id="arCOG10679">
    <property type="taxonomic scope" value="Archaea"/>
</dbReference>